<organism evidence="1 2">
    <name type="scientific">Jatrophihabitans cynanchi</name>
    <dbReference type="NCBI Taxonomy" id="2944128"/>
    <lineage>
        <taxon>Bacteria</taxon>
        <taxon>Bacillati</taxon>
        <taxon>Actinomycetota</taxon>
        <taxon>Actinomycetes</taxon>
        <taxon>Jatrophihabitantales</taxon>
        <taxon>Jatrophihabitantaceae</taxon>
        <taxon>Jatrophihabitans</taxon>
    </lineage>
</organism>
<reference evidence="1" key="1">
    <citation type="submission" date="2022-05" db="EMBL/GenBank/DDBJ databases">
        <title>Jatrophihabitans sp. SB3-54 whole genome sequence.</title>
        <authorList>
            <person name="Suh M.K."/>
            <person name="Eom M.K."/>
            <person name="Kim J.S."/>
            <person name="Kim H.S."/>
            <person name="Do H.E."/>
            <person name="Shin Y.K."/>
            <person name="Lee J.-S."/>
        </authorList>
    </citation>
    <scope>NUCLEOTIDE SEQUENCE</scope>
    <source>
        <strain evidence="1">SB3-54</strain>
    </source>
</reference>
<dbReference type="Proteomes" id="UP001164693">
    <property type="component" value="Chromosome"/>
</dbReference>
<keyword evidence="2" id="KW-1185">Reference proteome</keyword>
<dbReference type="Gene3D" id="3.90.226.10">
    <property type="entry name" value="2-enoyl-CoA Hydratase, Chain A, domain 1"/>
    <property type="match status" value="1"/>
</dbReference>
<sequence>MPFEAAPHYQLDDVDGVAAWVTEVPIAVVELRRPPNNFFDLALIQRLTALYESFGDDGSTRAIVLCAAGKHFCAGSDFGSTAVTARARAELYEAALGLFATPLPVVAAVHGAAIGGGLGLACSADFRVTSRAARFSANFAQLGFHHGFALSMTLPALVGQQHARELLYTGRRIDGADAVRIGLADRLAAPEDVRRSAFALAAEIAASAPLAVRAIRRTLRTPFLITVEQALDHEAVEQARLEYTDDFAEGVRASLERRPPRFSGS</sequence>
<dbReference type="InterPro" id="IPR001753">
    <property type="entry name" value="Enoyl-CoA_hydra/iso"/>
</dbReference>
<accession>A0ABY7K3K0</accession>
<dbReference type="EMBL" id="CP097463">
    <property type="protein sequence ID" value="WAX58483.1"/>
    <property type="molecule type" value="Genomic_DNA"/>
</dbReference>
<gene>
    <name evidence="1" type="ORF">M6B22_06885</name>
</gene>
<dbReference type="PANTHER" id="PTHR11941">
    <property type="entry name" value="ENOYL-COA HYDRATASE-RELATED"/>
    <property type="match status" value="1"/>
</dbReference>
<protein>
    <submittedName>
        <fullName evidence="1">Enoyl-CoA hydratase/isomerase family protein</fullName>
    </submittedName>
</protein>
<dbReference type="SUPFAM" id="SSF52096">
    <property type="entry name" value="ClpP/crotonase"/>
    <property type="match status" value="1"/>
</dbReference>
<dbReference type="CDD" id="cd06558">
    <property type="entry name" value="crotonase-like"/>
    <property type="match status" value="1"/>
</dbReference>
<proteinExistence type="predicted"/>
<name>A0ABY7K3K0_9ACTN</name>
<evidence type="ECO:0000313" key="1">
    <source>
        <dbReference type="EMBL" id="WAX58483.1"/>
    </source>
</evidence>
<dbReference type="RefSeq" id="WP_269445024.1">
    <property type="nucleotide sequence ID" value="NZ_CP097463.1"/>
</dbReference>
<dbReference type="InterPro" id="IPR029045">
    <property type="entry name" value="ClpP/crotonase-like_dom_sf"/>
</dbReference>
<dbReference type="PANTHER" id="PTHR11941:SF54">
    <property type="entry name" value="ENOYL-COA HYDRATASE, MITOCHONDRIAL"/>
    <property type="match status" value="1"/>
</dbReference>
<evidence type="ECO:0000313" key="2">
    <source>
        <dbReference type="Proteomes" id="UP001164693"/>
    </source>
</evidence>
<dbReference type="Pfam" id="PF00378">
    <property type="entry name" value="ECH_1"/>
    <property type="match status" value="1"/>
</dbReference>